<keyword evidence="4" id="KW-1185">Reference proteome</keyword>
<dbReference type="STRING" id="408657.SAMN04487995_5790"/>
<gene>
    <name evidence="3" type="ORF">SAMN04487995_5790</name>
</gene>
<dbReference type="Proteomes" id="UP000199532">
    <property type="component" value="Unassembled WGS sequence"/>
</dbReference>
<accession>A0A1H7AYB2</accession>
<dbReference type="Gene3D" id="3.90.190.10">
    <property type="entry name" value="Protein tyrosine phosphatase superfamily"/>
    <property type="match status" value="1"/>
</dbReference>
<dbReference type="GO" id="GO:0004721">
    <property type="term" value="F:phosphoprotein phosphatase activity"/>
    <property type="evidence" value="ECO:0007669"/>
    <property type="project" value="InterPro"/>
</dbReference>
<dbReference type="PANTHER" id="PTHR31126">
    <property type="entry name" value="TYROSINE-PROTEIN PHOSPHATASE"/>
    <property type="match status" value="1"/>
</dbReference>
<dbReference type="InterPro" id="IPR000387">
    <property type="entry name" value="Tyr_Pase_dom"/>
</dbReference>
<dbReference type="RefSeq" id="WP_090341550.1">
    <property type="nucleotide sequence ID" value="NZ_FNXY01000011.1"/>
</dbReference>
<dbReference type="PROSITE" id="PS50056">
    <property type="entry name" value="TYR_PHOSPHATASE_2"/>
    <property type="match status" value="1"/>
</dbReference>
<comment type="similarity">
    <text evidence="1">Belongs to the protein-tyrosine phosphatase family.</text>
</comment>
<evidence type="ECO:0000256" key="1">
    <source>
        <dbReference type="ARBA" id="ARBA00009580"/>
    </source>
</evidence>
<dbReference type="AlphaFoldDB" id="A0A1H7AYB2"/>
<evidence type="ECO:0000313" key="4">
    <source>
        <dbReference type="Proteomes" id="UP000199532"/>
    </source>
</evidence>
<dbReference type="EMBL" id="FNXY01000011">
    <property type="protein sequence ID" value="SEJ67122.1"/>
    <property type="molecule type" value="Genomic_DNA"/>
</dbReference>
<dbReference type="PANTHER" id="PTHR31126:SF1">
    <property type="entry name" value="TYROSINE SPECIFIC PROTEIN PHOSPHATASES DOMAIN-CONTAINING PROTEIN"/>
    <property type="match status" value="1"/>
</dbReference>
<feature type="domain" description="Tyrosine specific protein phosphatases" evidence="2">
    <location>
        <begin position="217"/>
        <end position="279"/>
    </location>
</feature>
<dbReference type="PROSITE" id="PS51257">
    <property type="entry name" value="PROKAR_LIPOPROTEIN"/>
    <property type="match status" value="1"/>
</dbReference>
<proteinExistence type="inferred from homology"/>
<evidence type="ECO:0000259" key="2">
    <source>
        <dbReference type="PROSITE" id="PS50056"/>
    </source>
</evidence>
<dbReference type="OrthoDB" id="1188001at2"/>
<protein>
    <submittedName>
        <fullName evidence="3">Protein-tyrosine phosphatase</fullName>
    </submittedName>
</protein>
<dbReference type="InterPro" id="IPR029021">
    <property type="entry name" value="Prot-tyrosine_phosphatase-like"/>
</dbReference>
<name>A0A1H7AYB2_9BACT</name>
<sequence>MKIRLLTLIFPALVLSCAKLPAHYYEKTLSEENYVENSKDDYVLHYNEGSISKVLVIDGSKQTILDADKNPVKLSDPNKRPYFKTISGQDTVTLYNRRVDFEDVINFRDIGGLKTQDGRQVRWGKIFRSDNLADLKPTDFEKFNNLKIQTVFDLRTESEIKGKEDQLPKNVRYIQAPTVKDNGDMLTQLRGKLLQGEISEDQSFQMITELYQNIVTSDLVSLRELLRNILASDEPVLYHCSAGKDRTGVVTAVILSILDVDRKTIFDEYLMSNYYRRDKLKKIFRKAKLGKIIKPKINLKVIENFMSVDERYLAATFDVIDTQYGGIDLFIKNQLQISDQDREQIIKKLTQEN</sequence>
<dbReference type="Pfam" id="PF13350">
    <property type="entry name" value="Y_phosphatase3"/>
    <property type="match status" value="1"/>
</dbReference>
<reference evidence="3 4" key="1">
    <citation type="submission" date="2016-10" db="EMBL/GenBank/DDBJ databases">
        <authorList>
            <person name="de Groot N.N."/>
        </authorList>
    </citation>
    <scope>NUCLEOTIDE SEQUENCE [LARGE SCALE GENOMIC DNA]</scope>
    <source>
        <strain evidence="3 4">DSM 19938</strain>
    </source>
</reference>
<organism evidence="3 4">
    <name type="scientific">Dyadobacter koreensis</name>
    <dbReference type="NCBI Taxonomy" id="408657"/>
    <lineage>
        <taxon>Bacteria</taxon>
        <taxon>Pseudomonadati</taxon>
        <taxon>Bacteroidota</taxon>
        <taxon>Cytophagia</taxon>
        <taxon>Cytophagales</taxon>
        <taxon>Spirosomataceae</taxon>
        <taxon>Dyadobacter</taxon>
    </lineage>
</organism>
<dbReference type="SUPFAM" id="SSF52799">
    <property type="entry name" value="(Phosphotyrosine protein) phosphatases II"/>
    <property type="match status" value="1"/>
</dbReference>
<dbReference type="InterPro" id="IPR026893">
    <property type="entry name" value="Tyr/Ser_Pase_IphP-type"/>
</dbReference>
<evidence type="ECO:0000313" key="3">
    <source>
        <dbReference type="EMBL" id="SEJ67122.1"/>
    </source>
</evidence>